<keyword evidence="10 12" id="KW-0456">Lyase</keyword>
<evidence type="ECO:0000256" key="1">
    <source>
        <dbReference type="ARBA" id="ARBA00012167"/>
    </source>
</evidence>
<dbReference type="HAMAP" id="MF_01225_B">
    <property type="entry name" value="MoaA_B"/>
    <property type="match status" value="1"/>
</dbReference>
<evidence type="ECO:0000256" key="2">
    <source>
        <dbReference type="ARBA" id="ARBA00022485"/>
    </source>
</evidence>
<dbReference type="SFLD" id="SFLDG01067">
    <property type="entry name" value="SPASM/twitch_domain_containing"/>
    <property type="match status" value="1"/>
</dbReference>
<dbReference type="SMART" id="SM00729">
    <property type="entry name" value="Elp3"/>
    <property type="match status" value="1"/>
</dbReference>
<feature type="binding site" evidence="12">
    <location>
        <position position="67"/>
    </location>
    <ligand>
        <name>S-adenosyl-L-methionine</name>
        <dbReference type="ChEBI" id="CHEBI:59789"/>
    </ligand>
</feature>
<dbReference type="UniPathway" id="UPA00344"/>
<keyword evidence="2 12" id="KW-0004">4Fe-4S</keyword>
<dbReference type="PANTHER" id="PTHR22960">
    <property type="entry name" value="MOLYBDOPTERIN COFACTOR SYNTHESIS PROTEIN A"/>
    <property type="match status" value="1"/>
</dbReference>
<dbReference type="InterPro" id="IPR006638">
    <property type="entry name" value="Elp3/MiaA/NifB-like_rSAM"/>
</dbReference>
<feature type="binding site" evidence="12">
    <location>
        <position position="26"/>
    </location>
    <ligand>
        <name>S-adenosyl-L-methionine</name>
        <dbReference type="ChEBI" id="CHEBI:59789"/>
    </ligand>
</feature>
<dbReference type="InterPro" id="IPR007197">
    <property type="entry name" value="rSAM"/>
</dbReference>
<feature type="binding site" evidence="12">
    <location>
        <position position="94"/>
    </location>
    <ligand>
        <name>GTP</name>
        <dbReference type="ChEBI" id="CHEBI:37565"/>
    </ligand>
</feature>
<keyword evidence="9 12" id="KW-0501">Molybdenum cofactor biosynthesis</keyword>
<dbReference type="GO" id="GO:1904047">
    <property type="term" value="F:S-adenosyl-L-methionine binding"/>
    <property type="evidence" value="ECO:0007669"/>
    <property type="project" value="UniProtKB-UniRule"/>
</dbReference>
<evidence type="ECO:0000256" key="12">
    <source>
        <dbReference type="HAMAP-Rule" id="MF_01225"/>
    </source>
</evidence>
<dbReference type="PROSITE" id="PS01305">
    <property type="entry name" value="MOAA_NIFB_PQQE"/>
    <property type="match status" value="1"/>
</dbReference>
<dbReference type="PROSITE" id="PS51918">
    <property type="entry name" value="RADICAL_SAM"/>
    <property type="match status" value="1"/>
</dbReference>
<evidence type="ECO:0000256" key="5">
    <source>
        <dbReference type="ARBA" id="ARBA00022741"/>
    </source>
</evidence>
<gene>
    <name evidence="12 14" type="primary">moaA</name>
    <name evidence="14" type="ORF">FWJ32_04320</name>
</gene>
<feature type="binding site" evidence="12">
    <location>
        <position position="155"/>
    </location>
    <ligand>
        <name>GTP</name>
        <dbReference type="ChEBI" id="CHEBI:37565"/>
    </ligand>
</feature>
<evidence type="ECO:0000313" key="14">
    <source>
        <dbReference type="EMBL" id="TZE82636.1"/>
    </source>
</evidence>
<dbReference type="SFLD" id="SFLDG01386">
    <property type="entry name" value="main_SPASM_domain-containing"/>
    <property type="match status" value="1"/>
</dbReference>
<evidence type="ECO:0000313" key="15">
    <source>
        <dbReference type="Proteomes" id="UP000322976"/>
    </source>
</evidence>
<dbReference type="InterPro" id="IPR050105">
    <property type="entry name" value="MoCo_biosynth_MoaA/MoaC"/>
</dbReference>
<dbReference type="SFLD" id="SFLDG01383">
    <property type="entry name" value="cyclic_pyranopterin_phosphate"/>
    <property type="match status" value="1"/>
</dbReference>
<comment type="caution">
    <text evidence="14">The sequence shown here is derived from an EMBL/GenBank/DDBJ whole genome shotgun (WGS) entry which is preliminary data.</text>
</comment>
<dbReference type="Pfam" id="PF04055">
    <property type="entry name" value="Radical_SAM"/>
    <property type="match status" value="1"/>
</dbReference>
<evidence type="ECO:0000256" key="9">
    <source>
        <dbReference type="ARBA" id="ARBA00023150"/>
    </source>
</evidence>
<keyword evidence="3 12" id="KW-0949">S-adenosyl-L-methionine</keyword>
<feature type="binding site" evidence="12">
    <location>
        <position position="20"/>
    </location>
    <ligand>
        <name>[4Fe-4S] cluster</name>
        <dbReference type="ChEBI" id="CHEBI:49883"/>
        <label>1</label>
        <note>4Fe-4S-S-AdoMet</note>
    </ligand>
</feature>
<comment type="catalytic activity">
    <reaction evidence="11 12">
        <text>GTP + AH2 + S-adenosyl-L-methionine = (8S)-3',8-cyclo-7,8-dihydroguanosine 5'-triphosphate + 5'-deoxyadenosine + L-methionine + A + H(+)</text>
        <dbReference type="Rhea" id="RHEA:49576"/>
        <dbReference type="ChEBI" id="CHEBI:13193"/>
        <dbReference type="ChEBI" id="CHEBI:15378"/>
        <dbReference type="ChEBI" id="CHEBI:17319"/>
        <dbReference type="ChEBI" id="CHEBI:17499"/>
        <dbReference type="ChEBI" id="CHEBI:37565"/>
        <dbReference type="ChEBI" id="CHEBI:57844"/>
        <dbReference type="ChEBI" id="CHEBI:59789"/>
        <dbReference type="ChEBI" id="CHEBI:131766"/>
        <dbReference type="EC" id="4.1.99.22"/>
    </reaction>
</comment>
<dbReference type="InterPro" id="IPR013785">
    <property type="entry name" value="Aldolase_TIM"/>
</dbReference>
<dbReference type="GO" id="GO:0046872">
    <property type="term" value="F:metal ion binding"/>
    <property type="evidence" value="ECO:0007669"/>
    <property type="project" value="UniProtKB-KW"/>
</dbReference>
<comment type="similarity">
    <text evidence="12">Belongs to the radical SAM superfamily. MoaA family.</text>
</comment>
<dbReference type="EC" id="4.1.99.22" evidence="1 12"/>
<keyword evidence="7 12" id="KW-0411">Iron-sulfur</keyword>
<evidence type="ECO:0000256" key="11">
    <source>
        <dbReference type="ARBA" id="ARBA00048697"/>
    </source>
</evidence>
<feature type="binding site" evidence="12">
    <location>
        <position position="243"/>
    </location>
    <ligand>
        <name>[4Fe-4S] cluster</name>
        <dbReference type="ChEBI" id="CHEBI:49883"/>
        <label>2</label>
        <note>4Fe-4S-substrate</note>
    </ligand>
</feature>
<comment type="function">
    <text evidence="12">Catalyzes the cyclization of GTP to (8S)-3',8-cyclo-7,8-dihydroguanosine 5'-triphosphate.</text>
</comment>
<comment type="pathway">
    <text evidence="12">Cofactor biosynthesis; molybdopterin biosynthesis.</text>
</comment>
<dbReference type="GO" id="GO:0051539">
    <property type="term" value="F:4 iron, 4 sulfur cluster binding"/>
    <property type="evidence" value="ECO:0007669"/>
    <property type="project" value="UniProtKB-UniRule"/>
</dbReference>
<evidence type="ECO:0000256" key="6">
    <source>
        <dbReference type="ARBA" id="ARBA00023004"/>
    </source>
</evidence>
<evidence type="ECO:0000256" key="7">
    <source>
        <dbReference type="ARBA" id="ARBA00023014"/>
    </source>
</evidence>
<evidence type="ECO:0000259" key="13">
    <source>
        <dbReference type="PROSITE" id="PS51918"/>
    </source>
</evidence>
<dbReference type="GO" id="GO:0061798">
    <property type="term" value="F:GTP 3',8'-cyclase activity"/>
    <property type="evidence" value="ECO:0007669"/>
    <property type="project" value="UniProtKB-UniRule"/>
</dbReference>
<dbReference type="CDD" id="cd01335">
    <property type="entry name" value="Radical_SAM"/>
    <property type="match status" value="1"/>
</dbReference>
<evidence type="ECO:0000256" key="10">
    <source>
        <dbReference type="ARBA" id="ARBA00023239"/>
    </source>
</evidence>
<dbReference type="InterPro" id="IPR013483">
    <property type="entry name" value="MoaA"/>
</dbReference>
<keyword evidence="6 12" id="KW-0408">Iron</keyword>
<dbReference type="InterPro" id="IPR010505">
    <property type="entry name" value="MoaA_twitch"/>
</dbReference>
<dbReference type="SUPFAM" id="SSF102114">
    <property type="entry name" value="Radical SAM enzymes"/>
    <property type="match status" value="1"/>
</dbReference>
<dbReference type="SFLD" id="SFLDS00029">
    <property type="entry name" value="Radical_SAM"/>
    <property type="match status" value="1"/>
</dbReference>
<keyword evidence="5 12" id="KW-0547">Nucleotide-binding</keyword>
<dbReference type="Gene3D" id="3.20.20.70">
    <property type="entry name" value="Aldolase class I"/>
    <property type="match status" value="1"/>
</dbReference>
<proteinExistence type="inferred from homology"/>
<reference evidence="14 15" key="1">
    <citation type="submission" date="2019-08" db="EMBL/GenBank/DDBJ databases">
        <title>Calorimonas adulescens gen. nov., sp. nov., an anaerobic thermophilic bacterium from Sakhalin hot spring.</title>
        <authorList>
            <person name="Khomyakova M.A."/>
            <person name="Merkel A.Y."/>
            <person name="Novikov A."/>
            <person name="Bonch-Osmolovskaya E.A."/>
            <person name="Slobodkin A.I."/>
        </authorList>
    </citation>
    <scope>NUCLEOTIDE SEQUENCE [LARGE SCALE GENOMIC DNA]</scope>
    <source>
        <strain evidence="14 15">A05MB</strain>
    </source>
</reference>
<dbReference type="InterPro" id="IPR040064">
    <property type="entry name" value="MoaA-like"/>
</dbReference>
<evidence type="ECO:0000256" key="8">
    <source>
        <dbReference type="ARBA" id="ARBA00023134"/>
    </source>
</evidence>
<feature type="binding site" evidence="12">
    <location>
        <position position="27"/>
    </location>
    <ligand>
        <name>[4Fe-4S] cluster</name>
        <dbReference type="ChEBI" id="CHEBI:49883"/>
        <label>1</label>
        <note>4Fe-4S-S-AdoMet</note>
    </ligand>
</feature>
<dbReference type="InterPro" id="IPR000385">
    <property type="entry name" value="MoaA_NifB_PqqE_Fe-S-bd_CS"/>
</dbReference>
<dbReference type="PANTHER" id="PTHR22960:SF0">
    <property type="entry name" value="MOLYBDENUM COFACTOR BIOSYNTHESIS PROTEIN 1"/>
    <property type="match status" value="1"/>
</dbReference>
<name>A0A5D8QFM8_9THEO</name>
<dbReference type="CDD" id="cd21117">
    <property type="entry name" value="Twitch_MoaA"/>
    <property type="match status" value="1"/>
</dbReference>
<feature type="binding site" evidence="12">
    <location>
        <begin position="248"/>
        <end position="250"/>
    </location>
    <ligand>
        <name>GTP</name>
        <dbReference type="ChEBI" id="CHEBI:37565"/>
    </ligand>
</feature>
<sequence length="312" mass="35198">MRDEFGREIDYLRISITDRCNLRCRYCMPEDGVKWIPKSEILSFEEILEVCRAASKLGFKKFRLTGGEPLVRLGIIGFIEKISKIDGIDDIAMTTNGILLGDMADELKMAGLKRINVSLDTLNPEKYRYITRGGDVKRVLDGIRKAFYAGLYPVKINTVLIKGFNDDEIDDLVNLTSIYPVDVRFIELMPIGEAMNMDYIPCDRVLDGGKLIPLGEDGVASYYRLENAIGRVGLIRPMSCKFCSRCNRLRLTSDGRLKPCLLKDMEVDLKGPLRRGEDIVPVIKKALDIKPKEHEADAGEYLKNGDMYEIGG</sequence>
<dbReference type="Proteomes" id="UP000322976">
    <property type="component" value="Unassembled WGS sequence"/>
</dbReference>
<feature type="binding site" evidence="12">
    <location>
        <position position="246"/>
    </location>
    <ligand>
        <name>[4Fe-4S] cluster</name>
        <dbReference type="ChEBI" id="CHEBI:49883"/>
        <label>2</label>
        <note>4Fe-4S-substrate</note>
    </ligand>
</feature>
<comment type="cofactor">
    <cofactor evidence="12">
        <name>[4Fe-4S] cluster</name>
        <dbReference type="ChEBI" id="CHEBI:49883"/>
    </cofactor>
    <text evidence="12">Binds 2 [4Fe-4S] clusters. Binds 1 [4Fe-4S] cluster coordinated with 3 cysteines and an exchangeable S-adenosyl-L-methionine and 1 [4Fe-4S] cluster coordinated with 3 cysteines and the GTP-derived substrate.</text>
</comment>
<dbReference type="GO" id="GO:0061799">
    <property type="term" value="F:cyclic pyranopterin monophosphate synthase activity"/>
    <property type="evidence" value="ECO:0007669"/>
    <property type="project" value="TreeGrafter"/>
</dbReference>
<feature type="binding site" evidence="12">
    <location>
        <position position="260"/>
    </location>
    <ligand>
        <name>[4Fe-4S] cluster</name>
        <dbReference type="ChEBI" id="CHEBI:49883"/>
        <label>2</label>
        <note>4Fe-4S-substrate</note>
    </ligand>
</feature>
<evidence type="ECO:0000256" key="3">
    <source>
        <dbReference type="ARBA" id="ARBA00022691"/>
    </source>
</evidence>
<feature type="domain" description="Radical SAM core" evidence="13">
    <location>
        <begin position="4"/>
        <end position="224"/>
    </location>
</feature>
<dbReference type="EMBL" id="VTPS01000005">
    <property type="protein sequence ID" value="TZE82636.1"/>
    <property type="molecule type" value="Genomic_DNA"/>
</dbReference>
<dbReference type="Pfam" id="PF06463">
    <property type="entry name" value="Mob_synth_C"/>
    <property type="match status" value="1"/>
</dbReference>
<keyword evidence="8 12" id="KW-0342">GTP-binding</keyword>
<keyword evidence="15" id="KW-1185">Reference proteome</keyword>
<dbReference type="NCBIfam" id="TIGR02666">
    <property type="entry name" value="moaA"/>
    <property type="match status" value="1"/>
</dbReference>
<feature type="binding site" evidence="12">
    <location>
        <position position="118"/>
    </location>
    <ligand>
        <name>S-adenosyl-L-methionine</name>
        <dbReference type="ChEBI" id="CHEBI:59789"/>
    </ligand>
</feature>
<dbReference type="InterPro" id="IPR058240">
    <property type="entry name" value="rSAM_sf"/>
</dbReference>
<accession>A0A5D8QFM8</accession>
<feature type="binding site" evidence="12">
    <location>
        <position position="24"/>
    </location>
    <ligand>
        <name>[4Fe-4S] cluster</name>
        <dbReference type="ChEBI" id="CHEBI:49883"/>
        <label>1</label>
        <note>4Fe-4S-S-AdoMet</note>
    </ligand>
</feature>
<organism evidence="14 15">
    <name type="scientific">Calorimonas adulescens</name>
    <dbReference type="NCBI Taxonomy" id="2606906"/>
    <lineage>
        <taxon>Bacteria</taxon>
        <taxon>Bacillati</taxon>
        <taxon>Bacillota</taxon>
        <taxon>Clostridia</taxon>
        <taxon>Thermoanaerobacterales</taxon>
        <taxon>Thermoanaerobacteraceae</taxon>
        <taxon>Calorimonas</taxon>
    </lineage>
</organism>
<evidence type="ECO:0000256" key="4">
    <source>
        <dbReference type="ARBA" id="ARBA00022723"/>
    </source>
</evidence>
<dbReference type="GO" id="GO:0005525">
    <property type="term" value="F:GTP binding"/>
    <property type="evidence" value="ECO:0007669"/>
    <property type="project" value="UniProtKB-UniRule"/>
</dbReference>
<dbReference type="RefSeq" id="WP_149544749.1">
    <property type="nucleotide sequence ID" value="NZ_VTPS01000005.1"/>
</dbReference>
<dbReference type="AlphaFoldDB" id="A0A5D8QFM8"/>
<feature type="binding site" evidence="12">
    <location>
        <position position="63"/>
    </location>
    <ligand>
        <name>GTP</name>
        <dbReference type="ChEBI" id="CHEBI:37565"/>
    </ligand>
</feature>
<comment type="subunit">
    <text evidence="12">Monomer and homodimer.</text>
</comment>
<dbReference type="GO" id="GO:0006777">
    <property type="term" value="P:Mo-molybdopterin cofactor biosynthetic process"/>
    <property type="evidence" value="ECO:0007669"/>
    <property type="project" value="UniProtKB-UniRule"/>
</dbReference>
<keyword evidence="4 12" id="KW-0479">Metal-binding</keyword>
<feature type="binding site" evidence="12">
    <location>
        <position position="13"/>
    </location>
    <ligand>
        <name>GTP</name>
        <dbReference type="ChEBI" id="CHEBI:37565"/>
    </ligand>
</feature>
<protein>
    <recommendedName>
        <fullName evidence="1 12">GTP 3',8-cyclase</fullName>
        <ecNumber evidence="1 12">4.1.99.22</ecNumber>
    </recommendedName>
    <alternativeName>
        <fullName evidence="12">Molybdenum cofactor biosynthesis protein A</fullName>
    </alternativeName>
</protein>
<feature type="binding site" evidence="12">
    <location>
        <position position="189"/>
    </location>
    <ligand>
        <name>S-adenosyl-L-methionine</name>
        <dbReference type="ChEBI" id="CHEBI:59789"/>
    </ligand>
</feature>